<dbReference type="Pfam" id="PF00528">
    <property type="entry name" value="BPD_transp_1"/>
    <property type="match status" value="1"/>
</dbReference>
<dbReference type="InterPro" id="IPR052730">
    <property type="entry name" value="Sugar_ABC_transporter"/>
</dbReference>
<feature type="domain" description="ABC transmembrane type-1" evidence="7">
    <location>
        <begin position="94"/>
        <end position="306"/>
    </location>
</feature>
<keyword evidence="4 5" id="KW-0472">Membrane</keyword>
<keyword evidence="9" id="KW-1185">Reference proteome</keyword>
<keyword evidence="5" id="KW-0813">Transport</keyword>
<dbReference type="RefSeq" id="WP_184790943.1">
    <property type="nucleotide sequence ID" value="NZ_BONT01000047.1"/>
</dbReference>
<evidence type="ECO:0000256" key="5">
    <source>
        <dbReference type="RuleBase" id="RU363032"/>
    </source>
</evidence>
<feature type="transmembrane region" description="Helical" evidence="5">
    <location>
        <begin position="229"/>
        <end position="247"/>
    </location>
</feature>
<name>A0A841FPV1_9ACTN</name>
<sequence length="322" mass="35307">MSVTTPSEVDHDDTPAGREEPGSRPPTVSRRRRRLRPYTLAVPAVLLCVGILYPFFVGVSYTVFNFSAANPNPAFVGLRNFAEITTSAPFWNSVRVTGSFAVTATVVETVLGVGVALLLYRGGILGKVLERALIVPLMVAPILAAIMWKLLLLPEVGWVRPLLAGLGVTDYTGTDSPLWAFIWSVVVDAWIYTPFVAIIALAGLRSLPASPFEAAAVDGAGWWFTFRRLTLPMLWPYVFVAVIFRLMDSLKMFDIIFGLTTGGPGDSTTTLQINAYLESISYARYSRGITYMVVLWAAVYLISMVLVGYLRRLQNRTAGEAT</sequence>
<keyword evidence="3 5" id="KW-1133">Transmembrane helix</keyword>
<feature type="transmembrane region" description="Helical" evidence="5">
    <location>
        <begin position="40"/>
        <end position="64"/>
    </location>
</feature>
<dbReference type="GO" id="GO:0055085">
    <property type="term" value="P:transmembrane transport"/>
    <property type="evidence" value="ECO:0007669"/>
    <property type="project" value="InterPro"/>
</dbReference>
<evidence type="ECO:0000259" key="7">
    <source>
        <dbReference type="PROSITE" id="PS50928"/>
    </source>
</evidence>
<evidence type="ECO:0000256" key="1">
    <source>
        <dbReference type="ARBA" id="ARBA00004141"/>
    </source>
</evidence>
<feature type="transmembrane region" description="Helical" evidence="5">
    <location>
        <begin position="178"/>
        <end position="204"/>
    </location>
</feature>
<feature type="transmembrane region" description="Helical" evidence="5">
    <location>
        <begin position="289"/>
        <end position="310"/>
    </location>
</feature>
<evidence type="ECO:0000256" key="4">
    <source>
        <dbReference type="ARBA" id="ARBA00023136"/>
    </source>
</evidence>
<comment type="subcellular location">
    <subcellularLocation>
        <location evidence="5">Cell membrane</location>
        <topology evidence="5">Multi-pass membrane protein</topology>
    </subcellularLocation>
    <subcellularLocation>
        <location evidence="1">Membrane</location>
        <topology evidence="1">Multi-pass membrane protein</topology>
    </subcellularLocation>
</comment>
<dbReference type="PANTHER" id="PTHR43759">
    <property type="entry name" value="TREHALOSE TRANSPORT SYSTEM PERMEASE PROTEIN SUGA"/>
    <property type="match status" value="1"/>
</dbReference>
<comment type="similarity">
    <text evidence="5">Belongs to the binding-protein-dependent transport system permease family.</text>
</comment>
<reference evidence="8 9" key="1">
    <citation type="submission" date="2020-08" db="EMBL/GenBank/DDBJ databases">
        <title>Genomic Encyclopedia of Type Strains, Phase IV (KMG-IV): sequencing the most valuable type-strain genomes for metagenomic binning, comparative biology and taxonomic classification.</title>
        <authorList>
            <person name="Goeker M."/>
        </authorList>
    </citation>
    <scope>NUCLEOTIDE SEQUENCE [LARGE SCALE GENOMIC DNA]</scope>
    <source>
        <strain evidence="8 9">YIM 65646</strain>
    </source>
</reference>
<dbReference type="InterPro" id="IPR035906">
    <property type="entry name" value="MetI-like_sf"/>
</dbReference>
<evidence type="ECO:0000256" key="3">
    <source>
        <dbReference type="ARBA" id="ARBA00022989"/>
    </source>
</evidence>
<feature type="region of interest" description="Disordered" evidence="6">
    <location>
        <begin position="1"/>
        <end position="31"/>
    </location>
</feature>
<accession>A0A841FPV1</accession>
<keyword evidence="2 5" id="KW-0812">Transmembrane</keyword>
<gene>
    <name evidence="8" type="ORF">HNR73_006025</name>
</gene>
<dbReference type="PROSITE" id="PS50928">
    <property type="entry name" value="ABC_TM1"/>
    <property type="match status" value="1"/>
</dbReference>
<dbReference type="Proteomes" id="UP000548476">
    <property type="component" value="Unassembled WGS sequence"/>
</dbReference>
<dbReference type="AlphaFoldDB" id="A0A841FPV1"/>
<keyword evidence="8" id="KW-0762">Sugar transport</keyword>
<dbReference type="EMBL" id="JACHGT010000015">
    <property type="protein sequence ID" value="MBB6038145.1"/>
    <property type="molecule type" value="Genomic_DNA"/>
</dbReference>
<dbReference type="InterPro" id="IPR000515">
    <property type="entry name" value="MetI-like"/>
</dbReference>
<dbReference type="Gene3D" id="1.10.3720.10">
    <property type="entry name" value="MetI-like"/>
    <property type="match status" value="1"/>
</dbReference>
<evidence type="ECO:0000313" key="9">
    <source>
        <dbReference type="Proteomes" id="UP000548476"/>
    </source>
</evidence>
<feature type="transmembrane region" description="Helical" evidence="5">
    <location>
        <begin position="100"/>
        <end position="120"/>
    </location>
</feature>
<dbReference type="SUPFAM" id="SSF161098">
    <property type="entry name" value="MetI-like"/>
    <property type="match status" value="1"/>
</dbReference>
<proteinExistence type="inferred from homology"/>
<feature type="transmembrane region" description="Helical" evidence="5">
    <location>
        <begin position="132"/>
        <end position="151"/>
    </location>
</feature>
<dbReference type="PANTHER" id="PTHR43759:SF1">
    <property type="entry name" value="GLUCOSE IMPORT SYSTEM PERMEASE PROTEIN GLCT"/>
    <property type="match status" value="1"/>
</dbReference>
<protein>
    <submittedName>
        <fullName evidence="8">Multiple sugar transport system permease protein</fullName>
    </submittedName>
</protein>
<dbReference type="CDD" id="cd06261">
    <property type="entry name" value="TM_PBP2"/>
    <property type="match status" value="1"/>
</dbReference>
<evidence type="ECO:0000256" key="2">
    <source>
        <dbReference type="ARBA" id="ARBA00022692"/>
    </source>
</evidence>
<feature type="compositionally biased region" description="Basic and acidic residues" evidence="6">
    <location>
        <begin position="8"/>
        <end position="22"/>
    </location>
</feature>
<dbReference type="GO" id="GO:0005886">
    <property type="term" value="C:plasma membrane"/>
    <property type="evidence" value="ECO:0007669"/>
    <property type="project" value="UniProtKB-SubCell"/>
</dbReference>
<comment type="caution">
    <text evidence="8">The sequence shown here is derived from an EMBL/GenBank/DDBJ whole genome shotgun (WGS) entry which is preliminary data.</text>
</comment>
<organism evidence="8 9">
    <name type="scientific">Phytomonospora endophytica</name>
    <dbReference type="NCBI Taxonomy" id="714109"/>
    <lineage>
        <taxon>Bacteria</taxon>
        <taxon>Bacillati</taxon>
        <taxon>Actinomycetota</taxon>
        <taxon>Actinomycetes</taxon>
        <taxon>Micromonosporales</taxon>
        <taxon>Micromonosporaceae</taxon>
        <taxon>Phytomonospora</taxon>
    </lineage>
</organism>
<evidence type="ECO:0000313" key="8">
    <source>
        <dbReference type="EMBL" id="MBB6038145.1"/>
    </source>
</evidence>
<evidence type="ECO:0000256" key="6">
    <source>
        <dbReference type="SAM" id="MobiDB-lite"/>
    </source>
</evidence>